<protein>
    <submittedName>
        <fullName evidence="2">Uncharacterized protein</fullName>
    </submittedName>
</protein>
<keyword evidence="3" id="KW-1185">Reference proteome</keyword>
<keyword evidence="1" id="KW-1133">Transmembrane helix</keyword>
<evidence type="ECO:0000256" key="1">
    <source>
        <dbReference type="SAM" id="Phobius"/>
    </source>
</evidence>
<proteinExistence type="predicted"/>
<organism evidence="2 3">
    <name type="scientific">Rhodoplanes elegans</name>
    <dbReference type="NCBI Taxonomy" id="29408"/>
    <lineage>
        <taxon>Bacteria</taxon>
        <taxon>Pseudomonadati</taxon>
        <taxon>Pseudomonadota</taxon>
        <taxon>Alphaproteobacteria</taxon>
        <taxon>Hyphomicrobiales</taxon>
        <taxon>Nitrobacteraceae</taxon>
        <taxon>Rhodoplanes</taxon>
    </lineage>
</organism>
<gene>
    <name evidence="2" type="ORF">CH338_15575</name>
</gene>
<sequence>MARPIGAVAVRAAALTPARLPVALATVAPPIVALLATLRTVAPIAAMVATAAAIGPIAARFGALRRRHGLAVR</sequence>
<evidence type="ECO:0000313" key="3">
    <source>
        <dbReference type="Proteomes" id="UP000248863"/>
    </source>
</evidence>
<keyword evidence="1" id="KW-0812">Transmembrane</keyword>
<accession>A0A327KJU9</accession>
<name>A0A327KJU9_9BRAD</name>
<feature type="transmembrane region" description="Helical" evidence="1">
    <location>
        <begin position="41"/>
        <end position="63"/>
    </location>
</feature>
<dbReference type="AlphaFoldDB" id="A0A327KJU9"/>
<feature type="non-terminal residue" evidence="2">
    <location>
        <position position="73"/>
    </location>
</feature>
<dbReference type="EMBL" id="NPEU01000173">
    <property type="protein sequence ID" value="RAI37612.1"/>
    <property type="molecule type" value="Genomic_DNA"/>
</dbReference>
<reference evidence="2 3" key="1">
    <citation type="submission" date="2017-07" db="EMBL/GenBank/DDBJ databases">
        <title>Draft Genome Sequences of Select Purple Nonsulfur Bacteria.</title>
        <authorList>
            <person name="Lasarre B."/>
            <person name="Mckinlay J.B."/>
        </authorList>
    </citation>
    <scope>NUCLEOTIDE SEQUENCE [LARGE SCALE GENOMIC DNA]</scope>
    <source>
        <strain evidence="2 3">DSM 11907</strain>
    </source>
</reference>
<dbReference type="Proteomes" id="UP000248863">
    <property type="component" value="Unassembled WGS sequence"/>
</dbReference>
<evidence type="ECO:0000313" key="2">
    <source>
        <dbReference type="EMBL" id="RAI37612.1"/>
    </source>
</evidence>
<comment type="caution">
    <text evidence="2">The sequence shown here is derived from an EMBL/GenBank/DDBJ whole genome shotgun (WGS) entry which is preliminary data.</text>
</comment>
<keyword evidence="1" id="KW-0472">Membrane</keyword>